<evidence type="ECO:0000313" key="2">
    <source>
        <dbReference type="EMBL" id="AFT71434.1"/>
    </source>
</evidence>
<dbReference type="EMBL" id="CP003466">
    <property type="protein sequence ID" value="AFT71434.1"/>
    <property type="molecule type" value="Genomic_DNA"/>
</dbReference>
<organism evidence="2 3">
    <name type="scientific">Alcanivorax dieselolei (strain DSM 16502 / CGMCC 1.3690 / MCCC 1A00001 / B-5)</name>
    <name type="common">Alloalcanivorax dieselolei</name>
    <dbReference type="NCBI Taxonomy" id="930169"/>
    <lineage>
        <taxon>Bacteria</taxon>
        <taxon>Pseudomonadati</taxon>
        <taxon>Pseudomonadota</taxon>
        <taxon>Gammaproteobacteria</taxon>
        <taxon>Oceanospirillales</taxon>
        <taxon>Alcanivoracaceae</taxon>
        <taxon>Alloalcanivorax</taxon>
    </lineage>
</organism>
<proteinExistence type="predicted"/>
<keyword evidence="3" id="KW-1185">Reference proteome</keyword>
<dbReference type="KEGG" id="adi:B5T_03167"/>
<dbReference type="PATRIC" id="fig|930169.3.peg.3127"/>
<protein>
    <submittedName>
        <fullName evidence="2">Uncharacterized protein</fullName>
    </submittedName>
</protein>
<evidence type="ECO:0000256" key="1">
    <source>
        <dbReference type="SAM" id="MobiDB-lite"/>
    </source>
</evidence>
<name>K0CCX2_ALCDB</name>
<feature type="region of interest" description="Disordered" evidence="1">
    <location>
        <begin position="88"/>
        <end position="111"/>
    </location>
</feature>
<accession>K0CCX2</accession>
<dbReference type="HOGENOM" id="CLU_2152977_0_0_6"/>
<reference evidence="2 3" key="1">
    <citation type="journal article" date="2012" name="J. Bacteriol.">
        <title>Complete genome sequence of Alcanivorax dieselolei type strain B5.</title>
        <authorList>
            <person name="Lai Q."/>
            <person name="Li W."/>
            <person name="Shao Z."/>
        </authorList>
    </citation>
    <scope>NUCLEOTIDE SEQUENCE [LARGE SCALE GENOMIC DNA]</scope>
    <source>
        <strain evidence="3">DSM 16502 / CGMCC 1.3690 / B-5</strain>
    </source>
</reference>
<evidence type="ECO:0000313" key="3">
    <source>
        <dbReference type="Proteomes" id="UP000006286"/>
    </source>
</evidence>
<gene>
    <name evidence="2" type="ordered locus">B5T_03167</name>
</gene>
<dbReference type="AlphaFoldDB" id="K0CCX2"/>
<feature type="compositionally biased region" description="Basic and acidic residues" evidence="1">
    <location>
        <begin position="99"/>
        <end position="111"/>
    </location>
</feature>
<sequence length="111" mass="12268">MWMAGRTLGTLGTARSHAIEPFRTERTLTRLRLPGAHRQNQSDGLDQRLAGHHRRRFFITVFGYNGGLEGASAGRGIRRHGNVIHSVPGNHLVPMSPTRDAHSDKHGMLNG</sequence>
<dbReference type="Proteomes" id="UP000006286">
    <property type="component" value="Chromosome"/>
</dbReference>